<sequence>MRTVCLNCLSEFRYDRSTDSWFRIIRKPNGDHAKQLGVLFDRFNLKCPNGCEIDEEMLNHPTKVIGFVGESASSKTHLIVSMIHSMMNDPVLAQEWSIILTRKSVRQWASLEDQLVNRKAIRATEGRKFAGNQLQKLDDPPPPPPGGQRQTQTQARHHAWSHLQQRTPIVVKVSSLYTRRTVNLAFIDVAGEDITDGAVAAQVSPHLAVADFLWFVVPSTLNKQYLSIMREHAGPANEDSLSNDVEHSQTVGRTNVMIDQISNMWRAANSYPSHQPIEPPRLHVSTILAKSDLLSLIDMPEVSIVAPPADWAQSPLSTNGSGNLYNWNQIDYRSEATRSLVRKLFPAVDTTLSIHFPYNRYFPVSAVGCGKRSDNSYPVFKPYAASDPMLYMLNLIEELRMDR</sequence>
<reference evidence="2 3" key="1">
    <citation type="submission" date="2020-07" db="EMBL/GenBank/DDBJ databases">
        <authorList>
            <person name="Zhuang K."/>
            <person name="Ran Y."/>
        </authorList>
    </citation>
    <scope>NUCLEOTIDE SEQUENCE [LARGE SCALE GENOMIC DNA]</scope>
    <source>
        <strain evidence="2 3">WCH-YHL-001</strain>
    </source>
</reference>
<gene>
    <name evidence="2" type="ORF">H0264_13640</name>
</gene>
<dbReference type="Proteomes" id="UP000515512">
    <property type="component" value="Chromosome"/>
</dbReference>
<dbReference type="AlphaFoldDB" id="A0A7D6VMR7"/>
<proteinExistence type="predicted"/>
<name>A0A7D6VMR7_9NOCA</name>
<dbReference type="KEGG" id="nhu:H0264_13640"/>
<organism evidence="2 3">
    <name type="scientific">Nocardia huaxiensis</name>
    <dbReference type="NCBI Taxonomy" id="2755382"/>
    <lineage>
        <taxon>Bacteria</taxon>
        <taxon>Bacillati</taxon>
        <taxon>Actinomycetota</taxon>
        <taxon>Actinomycetes</taxon>
        <taxon>Mycobacteriales</taxon>
        <taxon>Nocardiaceae</taxon>
        <taxon>Nocardia</taxon>
    </lineage>
</organism>
<dbReference type="EMBL" id="CP059399">
    <property type="protein sequence ID" value="QLY33130.1"/>
    <property type="molecule type" value="Genomic_DNA"/>
</dbReference>
<protein>
    <submittedName>
        <fullName evidence="2">Uncharacterized protein</fullName>
    </submittedName>
</protein>
<keyword evidence="3" id="KW-1185">Reference proteome</keyword>
<evidence type="ECO:0000313" key="3">
    <source>
        <dbReference type="Proteomes" id="UP000515512"/>
    </source>
</evidence>
<evidence type="ECO:0000256" key="1">
    <source>
        <dbReference type="SAM" id="MobiDB-lite"/>
    </source>
</evidence>
<evidence type="ECO:0000313" key="2">
    <source>
        <dbReference type="EMBL" id="QLY33130.1"/>
    </source>
</evidence>
<feature type="region of interest" description="Disordered" evidence="1">
    <location>
        <begin position="130"/>
        <end position="161"/>
    </location>
</feature>
<dbReference type="RefSeq" id="WP_181584294.1">
    <property type="nucleotide sequence ID" value="NZ_CP059399.1"/>
</dbReference>
<accession>A0A7D6VMR7</accession>